<reference evidence="2 3" key="1">
    <citation type="submission" date="2020-10" db="EMBL/GenBank/DDBJ databases">
        <title>Myceligenerans pegani sp. nov., an endophytic actinomycete isolated from Peganum harmala L. in Xinjiang, China.</title>
        <authorList>
            <person name="Xin L."/>
        </authorList>
    </citation>
    <scope>NUCLEOTIDE SEQUENCE [LARGE SCALE GENOMIC DNA]</scope>
    <source>
        <strain evidence="2 3">TRM65318</strain>
    </source>
</reference>
<accession>A0ABR9MZY3</accession>
<gene>
    <name evidence="2" type="ORF">IHE71_13165</name>
</gene>
<dbReference type="Pfam" id="PF12802">
    <property type="entry name" value="MarR_2"/>
    <property type="match status" value="1"/>
</dbReference>
<dbReference type="Proteomes" id="UP000625527">
    <property type="component" value="Unassembled WGS sequence"/>
</dbReference>
<evidence type="ECO:0000259" key="1">
    <source>
        <dbReference type="Pfam" id="PF12802"/>
    </source>
</evidence>
<dbReference type="InterPro" id="IPR011991">
    <property type="entry name" value="ArsR-like_HTH"/>
</dbReference>
<dbReference type="InterPro" id="IPR036390">
    <property type="entry name" value="WH_DNA-bd_sf"/>
</dbReference>
<keyword evidence="3" id="KW-1185">Reference proteome</keyword>
<dbReference type="CDD" id="cd00090">
    <property type="entry name" value="HTH_ARSR"/>
    <property type="match status" value="1"/>
</dbReference>
<evidence type="ECO:0000313" key="2">
    <source>
        <dbReference type="EMBL" id="MBE1876655.1"/>
    </source>
</evidence>
<organism evidence="2 3">
    <name type="scientific">Myceligenerans pegani</name>
    <dbReference type="NCBI Taxonomy" id="2776917"/>
    <lineage>
        <taxon>Bacteria</taxon>
        <taxon>Bacillati</taxon>
        <taxon>Actinomycetota</taxon>
        <taxon>Actinomycetes</taxon>
        <taxon>Micrococcales</taxon>
        <taxon>Promicromonosporaceae</taxon>
        <taxon>Myceligenerans</taxon>
    </lineage>
</organism>
<evidence type="ECO:0000313" key="3">
    <source>
        <dbReference type="Proteomes" id="UP000625527"/>
    </source>
</evidence>
<dbReference type="InterPro" id="IPR036388">
    <property type="entry name" value="WH-like_DNA-bd_sf"/>
</dbReference>
<name>A0ABR9MZY3_9MICO</name>
<sequence length="149" mass="16608">MAASRAERTGDDARKLAGMFAELDRHRRTLGQRASLGTADMRLLWLLGDGEPRTLRQIAERLGLEQSTANRQVNAALAAGLLTRERDSPATPYRFTATPRGTGEFERNLDATLGTYRRTLDALGPDREQFLHLLRRFLDACDDVIDVAP</sequence>
<dbReference type="InterPro" id="IPR000835">
    <property type="entry name" value="HTH_MarR-typ"/>
</dbReference>
<dbReference type="SUPFAM" id="SSF46785">
    <property type="entry name" value="Winged helix' DNA-binding domain"/>
    <property type="match status" value="1"/>
</dbReference>
<dbReference type="RefSeq" id="WP_192863220.1">
    <property type="nucleotide sequence ID" value="NZ_JADAQT010000088.1"/>
</dbReference>
<dbReference type="EMBL" id="JADAQT010000088">
    <property type="protein sequence ID" value="MBE1876655.1"/>
    <property type="molecule type" value="Genomic_DNA"/>
</dbReference>
<protein>
    <submittedName>
        <fullName evidence="2">Winged helix-turn-helix transcriptional regulator</fullName>
    </submittedName>
</protein>
<feature type="domain" description="HTH marR-type" evidence="1">
    <location>
        <begin position="39"/>
        <end position="87"/>
    </location>
</feature>
<dbReference type="Gene3D" id="1.10.10.10">
    <property type="entry name" value="Winged helix-like DNA-binding domain superfamily/Winged helix DNA-binding domain"/>
    <property type="match status" value="1"/>
</dbReference>
<comment type="caution">
    <text evidence="2">The sequence shown here is derived from an EMBL/GenBank/DDBJ whole genome shotgun (WGS) entry which is preliminary data.</text>
</comment>
<proteinExistence type="predicted"/>